<dbReference type="GO" id="GO:0016787">
    <property type="term" value="F:hydrolase activity"/>
    <property type="evidence" value="ECO:0007669"/>
    <property type="project" value="UniProtKB-KW"/>
</dbReference>
<keyword evidence="1" id="KW-0378">Hydrolase</keyword>
<sequence>MGILLIRHGQSDADLEAKRYEGKADFPLTETGRLQVKAMSEYIYKHFSIQHIFSSPLKRAKETAEILSCTTGTKVTFFEELSEMDNGVLKGMTKKWADKLYPKPKVPRKIHESILGGESEIDFRYRVEKIFSYILDESEKAGLHCIAVVGHGGTLSMILQVILRLPVGYAHFFTNDTGIHHIYCGKYPVVDFLNKTEHLQEHRKGDNDEKKGSGT</sequence>
<protein>
    <submittedName>
        <fullName evidence="1">Histidine phosphatase family protein</fullName>
        <ecNumber evidence="1">3.1.3.-</ecNumber>
    </submittedName>
</protein>
<evidence type="ECO:0000313" key="1">
    <source>
        <dbReference type="EMBL" id="MFB9760506.1"/>
    </source>
</evidence>
<gene>
    <name evidence="1" type="ORF">ACFFMS_19480</name>
</gene>
<organism evidence="1 2">
    <name type="scientific">Ectobacillus funiculus</name>
    <dbReference type="NCBI Taxonomy" id="137993"/>
    <lineage>
        <taxon>Bacteria</taxon>
        <taxon>Bacillati</taxon>
        <taxon>Bacillota</taxon>
        <taxon>Bacilli</taxon>
        <taxon>Bacillales</taxon>
        <taxon>Bacillaceae</taxon>
        <taxon>Ectobacillus</taxon>
    </lineage>
</organism>
<dbReference type="RefSeq" id="WP_379950813.1">
    <property type="nucleotide sequence ID" value="NZ_JBHMAF010000150.1"/>
</dbReference>
<evidence type="ECO:0000313" key="2">
    <source>
        <dbReference type="Proteomes" id="UP001589609"/>
    </source>
</evidence>
<keyword evidence="2" id="KW-1185">Reference proteome</keyword>
<dbReference type="EC" id="3.1.3.-" evidence="1"/>
<dbReference type="SMART" id="SM00855">
    <property type="entry name" value="PGAM"/>
    <property type="match status" value="1"/>
</dbReference>
<dbReference type="InterPro" id="IPR013078">
    <property type="entry name" value="His_Pase_superF_clade-1"/>
</dbReference>
<dbReference type="EMBL" id="JBHMAF010000150">
    <property type="protein sequence ID" value="MFB9760506.1"/>
    <property type="molecule type" value="Genomic_DNA"/>
</dbReference>
<dbReference type="InterPro" id="IPR050275">
    <property type="entry name" value="PGM_Phosphatase"/>
</dbReference>
<comment type="caution">
    <text evidence="1">The sequence shown here is derived from an EMBL/GenBank/DDBJ whole genome shotgun (WGS) entry which is preliminary data.</text>
</comment>
<dbReference type="Pfam" id="PF00300">
    <property type="entry name" value="His_Phos_1"/>
    <property type="match status" value="1"/>
</dbReference>
<reference evidence="1 2" key="1">
    <citation type="submission" date="2024-09" db="EMBL/GenBank/DDBJ databases">
        <authorList>
            <person name="Sun Q."/>
            <person name="Mori K."/>
        </authorList>
    </citation>
    <scope>NUCLEOTIDE SEQUENCE [LARGE SCALE GENOMIC DNA]</scope>
    <source>
        <strain evidence="1 2">JCM 11201</strain>
    </source>
</reference>
<name>A0ABV5WK81_9BACI</name>
<proteinExistence type="predicted"/>
<dbReference type="SUPFAM" id="SSF53254">
    <property type="entry name" value="Phosphoglycerate mutase-like"/>
    <property type="match status" value="1"/>
</dbReference>
<dbReference type="CDD" id="cd07067">
    <property type="entry name" value="HP_PGM_like"/>
    <property type="match status" value="1"/>
</dbReference>
<dbReference type="Gene3D" id="3.40.50.1240">
    <property type="entry name" value="Phosphoglycerate mutase-like"/>
    <property type="match status" value="1"/>
</dbReference>
<dbReference type="PANTHER" id="PTHR48100">
    <property type="entry name" value="BROAD-SPECIFICITY PHOSPHATASE YOR283W-RELATED"/>
    <property type="match status" value="1"/>
</dbReference>
<dbReference type="Proteomes" id="UP001589609">
    <property type="component" value="Unassembled WGS sequence"/>
</dbReference>
<dbReference type="InterPro" id="IPR029033">
    <property type="entry name" value="His_PPase_superfam"/>
</dbReference>
<accession>A0ABV5WK81</accession>